<reference evidence="2 3" key="1">
    <citation type="submission" date="2020-08" db="EMBL/GenBank/DDBJ databases">
        <authorList>
            <person name="Newling K."/>
            <person name="Davey J."/>
            <person name="Forrester S."/>
        </authorList>
    </citation>
    <scope>NUCLEOTIDE SEQUENCE [LARGE SCALE GENOMIC DNA]</scope>
    <source>
        <strain evidence="3">Crithidia deanei Carvalho (ATCC PRA-265)</strain>
    </source>
</reference>
<dbReference type="VEuPathDB" id="TriTrypDB:ADEAN_000945100"/>
<accession>A0A7G2CUI2</accession>
<dbReference type="GO" id="GO:0004867">
    <property type="term" value="F:serine-type endopeptidase inhibitor activity"/>
    <property type="evidence" value="ECO:0007669"/>
    <property type="project" value="InterPro"/>
</dbReference>
<name>A0A7G2CUI2_9TRYP</name>
<dbReference type="InterPro" id="IPR005658">
    <property type="entry name" value="Prot_inh_ecotin"/>
</dbReference>
<keyword evidence="3" id="KW-1185">Reference proteome</keyword>
<organism evidence="2 3">
    <name type="scientific">Angomonas deanei</name>
    <dbReference type="NCBI Taxonomy" id="59799"/>
    <lineage>
        <taxon>Eukaryota</taxon>
        <taxon>Discoba</taxon>
        <taxon>Euglenozoa</taxon>
        <taxon>Kinetoplastea</taxon>
        <taxon>Metakinetoplastina</taxon>
        <taxon>Trypanosomatida</taxon>
        <taxon>Trypanosomatidae</taxon>
        <taxon>Strigomonadinae</taxon>
        <taxon>Angomonas</taxon>
    </lineage>
</organism>
<dbReference type="Gene3D" id="4.10.1230.10">
    <property type="entry name" value="Ecotin, trypsin inhibitor"/>
    <property type="match status" value="1"/>
</dbReference>
<comment type="similarity">
    <text evidence="1">Belongs to the protease inhibitor I11 (ecotin) family.</text>
</comment>
<dbReference type="PANTHER" id="PTHR35890:SF3">
    <property type="entry name" value="ECOTIN"/>
    <property type="match status" value="1"/>
</dbReference>
<dbReference type="AlphaFoldDB" id="A0A7G2CUI2"/>
<protein>
    <submittedName>
        <fullName evidence="2">Ecotin, putative</fullName>
    </submittedName>
</protein>
<evidence type="ECO:0000256" key="1">
    <source>
        <dbReference type="ARBA" id="ARBA00010558"/>
    </source>
</evidence>
<dbReference type="Proteomes" id="UP000515908">
    <property type="component" value="Chromosome 23"/>
</dbReference>
<dbReference type="InterPro" id="IPR027438">
    <property type="entry name" value="Ecotin_C"/>
</dbReference>
<dbReference type="PANTHER" id="PTHR35890">
    <property type="match status" value="1"/>
</dbReference>
<dbReference type="PIRSF" id="PIRSF006865">
    <property type="entry name" value="Prot_inh_ecotin"/>
    <property type="match status" value="1"/>
</dbReference>
<evidence type="ECO:0000313" key="2">
    <source>
        <dbReference type="EMBL" id="CAD2221912.1"/>
    </source>
</evidence>
<dbReference type="Gene3D" id="2.60.40.550">
    <property type="entry name" value="Ecotin"/>
    <property type="match status" value="1"/>
</dbReference>
<proteinExistence type="inferred from homology"/>
<dbReference type="InterPro" id="IPR036198">
    <property type="entry name" value="Ecotin_sf"/>
</dbReference>
<dbReference type="Pfam" id="PF03974">
    <property type="entry name" value="Ecotin"/>
    <property type="match status" value="1"/>
</dbReference>
<evidence type="ECO:0000313" key="3">
    <source>
        <dbReference type="Proteomes" id="UP000515908"/>
    </source>
</evidence>
<sequence length="143" mass="16049">MPTLADYKAPYPAPTADQKRYVIYLDKKEDEDYDYKVELIPGRVEMVDGANHHFIGGKIEQKTVEGWGYSYHVVQLGPMAGTRMRPLGDAAEKRPKFVAMGGADLIRYNSKLPIVVYVPKNAELRYRIWSATGGVEGIAAKEE</sequence>
<gene>
    <name evidence="2" type="ORF">ADEAN_000945100</name>
</gene>
<dbReference type="SUPFAM" id="SSF49772">
    <property type="entry name" value="Ecotin, trypsin inhibitor"/>
    <property type="match status" value="1"/>
</dbReference>
<dbReference type="EMBL" id="LR877167">
    <property type="protein sequence ID" value="CAD2221912.1"/>
    <property type="molecule type" value="Genomic_DNA"/>
</dbReference>